<keyword evidence="2" id="KW-1185">Reference proteome</keyword>
<comment type="caution">
    <text evidence="1">The sequence shown here is derived from an EMBL/GenBank/DDBJ whole genome shotgun (WGS) entry which is preliminary data.</text>
</comment>
<dbReference type="EMBL" id="QTSX02005279">
    <property type="protein sequence ID" value="KAJ9060024.1"/>
    <property type="molecule type" value="Genomic_DNA"/>
</dbReference>
<sequence length="440" mass="50800">MGSTAQLPYFILDKIIQLLPIDYIYELLYADRRHNIIISRLIFQRLIPKQNVPWDAFLTLLIKYGKICKELEIPPRFDAERDSFPIEPNVFLNVTSLRLHAKDSRTVIAILPRFYTNLKLTKLSLSYLSPKVHLSCIGGITSRLTEIFVNFEEYGNFRQLFEITCPSLVKLTANVPIDDLDSVNGIELHFPRLRELNIFKRFRGSNYSLLWVNFQTGRFRAVGCFDKGTGVMFSYRLHEGNRLANLQPALGFAVIYRMMNALFSHIIFRQKRRTNPHIEAFYYNARTIADENLLFRKDCASCIVFEVEDISKLLLPEIAHVASILRFRGLKVVPARLLNWIFRCFTCLRVLELDDPIDKEAWSGTLRTLECFISSNAYLITLTRLIAAAPRLKIIYSNLAPSKLLALKTIGPNVLFKPYSRADQEMDPFRLDDSLSSLTD</sequence>
<dbReference type="Proteomes" id="UP001165960">
    <property type="component" value="Unassembled WGS sequence"/>
</dbReference>
<accession>A0ACC2SCA4</accession>
<reference evidence="1" key="1">
    <citation type="submission" date="2022-04" db="EMBL/GenBank/DDBJ databases">
        <title>Genome of the entomopathogenic fungus Entomophthora muscae.</title>
        <authorList>
            <person name="Elya C."/>
            <person name="Lovett B.R."/>
            <person name="Lee E."/>
            <person name="Macias A.M."/>
            <person name="Hajek A.E."/>
            <person name="De Bivort B.L."/>
            <person name="Kasson M.T."/>
            <person name="De Fine Licht H.H."/>
            <person name="Stajich J.E."/>
        </authorList>
    </citation>
    <scope>NUCLEOTIDE SEQUENCE</scope>
    <source>
        <strain evidence="1">Berkeley</strain>
    </source>
</reference>
<gene>
    <name evidence="1" type="ORF">DSO57_1035289</name>
</gene>
<evidence type="ECO:0000313" key="2">
    <source>
        <dbReference type="Proteomes" id="UP001165960"/>
    </source>
</evidence>
<name>A0ACC2SCA4_9FUNG</name>
<proteinExistence type="predicted"/>
<organism evidence="1 2">
    <name type="scientific">Entomophthora muscae</name>
    <dbReference type="NCBI Taxonomy" id="34485"/>
    <lineage>
        <taxon>Eukaryota</taxon>
        <taxon>Fungi</taxon>
        <taxon>Fungi incertae sedis</taxon>
        <taxon>Zoopagomycota</taxon>
        <taxon>Entomophthoromycotina</taxon>
        <taxon>Entomophthoromycetes</taxon>
        <taxon>Entomophthorales</taxon>
        <taxon>Entomophthoraceae</taxon>
        <taxon>Entomophthora</taxon>
    </lineage>
</organism>
<protein>
    <submittedName>
        <fullName evidence="1">Uncharacterized protein</fullName>
    </submittedName>
</protein>
<evidence type="ECO:0000313" key="1">
    <source>
        <dbReference type="EMBL" id="KAJ9060024.1"/>
    </source>
</evidence>